<dbReference type="EMBL" id="FOXA01000003">
    <property type="protein sequence ID" value="SFP16124.1"/>
    <property type="molecule type" value="Genomic_DNA"/>
</dbReference>
<protein>
    <submittedName>
        <fullName evidence="3">Nucleotide-binding universal stress protein, UspA family</fullName>
    </submittedName>
</protein>
<dbReference type="PANTHER" id="PTHR46268:SF6">
    <property type="entry name" value="UNIVERSAL STRESS PROTEIN UP12"/>
    <property type="match status" value="1"/>
</dbReference>
<evidence type="ECO:0000313" key="4">
    <source>
        <dbReference type="Proteomes" id="UP000199356"/>
    </source>
</evidence>
<name>A0A1I5N323_9RHOB</name>
<dbReference type="Proteomes" id="UP000199356">
    <property type="component" value="Unassembled WGS sequence"/>
</dbReference>
<organism evidence="3 4">
    <name type="scientific">Tranquillimonas alkanivorans</name>
    <dbReference type="NCBI Taxonomy" id="441119"/>
    <lineage>
        <taxon>Bacteria</taxon>
        <taxon>Pseudomonadati</taxon>
        <taxon>Pseudomonadota</taxon>
        <taxon>Alphaproteobacteria</taxon>
        <taxon>Rhodobacterales</taxon>
        <taxon>Roseobacteraceae</taxon>
        <taxon>Tranquillimonas</taxon>
    </lineage>
</organism>
<dbReference type="PRINTS" id="PR01438">
    <property type="entry name" value="UNVRSLSTRESS"/>
</dbReference>
<dbReference type="Gene3D" id="3.40.50.620">
    <property type="entry name" value="HUPs"/>
    <property type="match status" value="1"/>
</dbReference>
<reference evidence="3 4" key="1">
    <citation type="submission" date="2016-10" db="EMBL/GenBank/DDBJ databases">
        <authorList>
            <person name="de Groot N.N."/>
        </authorList>
    </citation>
    <scope>NUCLEOTIDE SEQUENCE [LARGE SCALE GENOMIC DNA]</scope>
    <source>
        <strain evidence="3 4">DSM 19547</strain>
    </source>
</reference>
<dbReference type="CDD" id="cd00293">
    <property type="entry name" value="USP-like"/>
    <property type="match status" value="1"/>
</dbReference>
<dbReference type="STRING" id="441119.SAMN04488047_10370"/>
<dbReference type="Pfam" id="PF00582">
    <property type="entry name" value="Usp"/>
    <property type="match status" value="1"/>
</dbReference>
<comment type="similarity">
    <text evidence="1">Belongs to the universal stress protein A family.</text>
</comment>
<sequence length="145" mass="15825">MTTTLVVGLDGGPTGQKALDFAKDRARALGDCLILICYVIEWSPYTFQTPEENEQRHQRREEEIALAHERVVDPAAKAARDEGFTVEDHVAHGDAAEILDRLARTRGATQIIIGRVATKGMMERLFGGVSARLIATSSVPVTIVP</sequence>
<dbReference type="SUPFAM" id="SSF52402">
    <property type="entry name" value="Adenine nucleotide alpha hydrolases-like"/>
    <property type="match status" value="1"/>
</dbReference>
<accession>A0A1I5N323</accession>
<keyword evidence="4" id="KW-1185">Reference proteome</keyword>
<gene>
    <name evidence="3" type="ORF">SAMN04488047_10370</name>
</gene>
<evidence type="ECO:0000313" key="3">
    <source>
        <dbReference type="EMBL" id="SFP16124.1"/>
    </source>
</evidence>
<dbReference type="InterPro" id="IPR006016">
    <property type="entry name" value="UspA"/>
</dbReference>
<dbReference type="AlphaFoldDB" id="A0A1I5N323"/>
<dbReference type="RefSeq" id="WP_093418873.1">
    <property type="nucleotide sequence ID" value="NZ_FOXA01000003.1"/>
</dbReference>
<evidence type="ECO:0000259" key="2">
    <source>
        <dbReference type="Pfam" id="PF00582"/>
    </source>
</evidence>
<dbReference type="InterPro" id="IPR006015">
    <property type="entry name" value="Universal_stress_UspA"/>
</dbReference>
<feature type="domain" description="UspA" evidence="2">
    <location>
        <begin position="1"/>
        <end position="145"/>
    </location>
</feature>
<evidence type="ECO:0000256" key="1">
    <source>
        <dbReference type="ARBA" id="ARBA00008791"/>
    </source>
</evidence>
<dbReference type="PANTHER" id="PTHR46268">
    <property type="entry name" value="STRESS RESPONSE PROTEIN NHAX"/>
    <property type="match status" value="1"/>
</dbReference>
<dbReference type="OrthoDB" id="5186731at2"/>
<dbReference type="InterPro" id="IPR014729">
    <property type="entry name" value="Rossmann-like_a/b/a_fold"/>
</dbReference>
<proteinExistence type="inferred from homology"/>